<dbReference type="Proteomes" id="UP000193411">
    <property type="component" value="Unassembled WGS sequence"/>
</dbReference>
<proteinExistence type="predicted"/>
<evidence type="ECO:0000256" key="4">
    <source>
        <dbReference type="ARBA" id="ARBA00023136"/>
    </source>
</evidence>
<dbReference type="Pfam" id="PF00003">
    <property type="entry name" value="7tm_3"/>
    <property type="match status" value="1"/>
</dbReference>
<feature type="transmembrane region" description="Helical" evidence="5">
    <location>
        <begin position="25"/>
        <end position="47"/>
    </location>
</feature>
<sequence length="195" mass="21689">MAGVVIAMGIVWRYRKTKRIRHIGLPYLIVLAVGQLCVLLAIHSWLGEPSTFKCVLEDQLTNFGQIMILSSIAVKGYRVMRVYDNRVLAKSINRNSLLGLIGVNPLIQLALIVIAESLAPGVPTLKLEKGVARFKCVRSVQPLGSILDLCNFGAVLLLFVVTTILLYKVRRVQTPILRSHTSACRSNILELRWSL</sequence>
<evidence type="ECO:0000259" key="6">
    <source>
        <dbReference type="Pfam" id="PF00003"/>
    </source>
</evidence>
<keyword evidence="7" id="KW-0675">Receptor</keyword>
<dbReference type="AlphaFoldDB" id="A0A1Y2HP35"/>
<name>A0A1Y2HP35_9FUNG</name>
<evidence type="ECO:0000313" key="7">
    <source>
        <dbReference type="EMBL" id="ORZ35463.1"/>
    </source>
</evidence>
<accession>A0A1Y2HP35</accession>
<gene>
    <name evidence="7" type="ORF">BCR44DRAFT_1120161</name>
</gene>
<comment type="subcellular location">
    <subcellularLocation>
        <location evidence="1">Membrane</location>
        <topology evidence="1">Multi-pass membrane protein</topology>
    </subcellularLocation>
</comment>
<evidence type="ECO:0000256" key="3">
    <source>
        <dbReference type="ARBA" id="ARBA00022989"/>
    </source>
</evidence>
<feature type="transmembrane region" description="Helical" evidence="5">
    <location>
        <begin position="152"/>
        <end position="169"/>
    </location>
</feature>
<keyword evidence="8" id="KW-1185">Reference proteome</keyword>
<keyword evidence="2 5" id="KW-0812">Transmembrane</keyword>
<dbReference type="GO" id="GO:0004930">
    <property type="term" value="F:G protein-coupled receptor activity"/>
    <property type="evidence" value="ECO:0007669"/>
    <property type="project" value="InterPro"/>
</dbReference>
<keyword evidence="4 5" id="KW-0472">Membrane</keyword>
<dbReference type="OrthoDB" id="2129233at2759"/>
<feature type="transmembrane region" description="Helical" evidence="5">
    <location>
        <begin position="97"/>
        <end position="115"/>
    </location>
</feature>
<dbReference type="InterPro" id="IPR017978">
    <property type="entry name" value="GPCR_3_C"/>
</dbReference>
<reference evidence="7 8" key="1">
    <citation type="submission" date="2016-07" db="EMBL/GenBank/DDBJ databases">
        <title>Pervasive Adenine N6-methylation of Active Genes in Fungi.</title>
        <authorList>
            <consortium name="DOE Joint Genome Institute"/>
            <person name="Mondo S.J."/>
            <person name="Dannebaum R.O."/>
            <person name="Kuo R.C."/>
            <person name="Labutti K."/>
            <person name="Haridas S."/>
            <person name="Kuo A."/>
            <person name="Salamov A."/>
            <person name="Ahrendt S.R."/>
            <person name="Lipzen A."/>
            <person name="Sullivan W."/>
            <person name="Andreopoulos W.B."/>
            <person name="Clum A."/>
            <person name="Lindquist E."/>
            <person name="Daum C."/>
            <person name="Ramamoorthy G.K."/>
            <person name="Gryganskyi A."/>
            <person name="Culley D."/>
            <person name="Magnuson J.K."/>
            <person name="James T.Y."/>
            <person name="O'Malley M.A."/>
            <person name="Stajich J.E."/>
            <person name="Spatafora J.W."/>
            <person name="Visel A."/>
            <person name="Grigoriev I.V."/>
        </authorList>
    </citation>
    <scope>NUCLEOTIDE SEQUENCE [LARGE SCALE GENOMIC DNA]</scope>
    <source>
        <strain evidence="7 8">PL171</strain>
    </source>
</reference>
<dbReference type="GO" id="GO:0016020">
    <property type="term" value="C:membrane"/>
    <property type="evidence" value="ECO:0007669"/>
    <property type="project" value="UniProtKB-SubCell"/>
</dbReference>
<dbReference type="EMBL" id="MCFL01000022">
    <property type="protein sequence ID" value="ORZ35463.1"/>
    <property type="molecule type" value="Genomic_DNA"/>
</dbReference>
<comment type="caution">
    <text evidence="7">The sequence shown here is derived from an EMBL/GenBank/DDBJ whole genome shotgun (WGS) entry which is preliminary data.</text>
</comment>
<protein>
    <submittedName>
        <fullName evidence="7">7 transmembrane sweet-taste receptor of 3 GCPR-domain-containing protein</fullName>
    </submittedName>
</protein>
<feature type="transmembrane region" description="Helical" evidence="5">
    <location>
        <begin position="59"/>
        <end position="77"/>
    </location>
</feature>
<evidence type="ECO:0000313" key="8">
    <source>
        <dbReference type="Proteomes" id="UP000193411"/>
    </source>
</evidence>
<evidence type="ECO:0000256" key="2">
    <source>
        <dbReference type="ARBA" id="ARBA00022692"/>
    </source>
</evidence>
<evidence type="ECO:0000256" key="1">
    <source>
        <dbReference type="ARBA" id="ARBA00004141"/>
    </source>
</evidence>
<organism evidence="7 8">
    <name type="scientific">Catenaria anguillulae PL171</name>
    <dbReference type="NCBI Taxonomy" id="765915"/>
    <lineage>
        <taxon>Eukaryota</taxon>
        <taxon>Fungi</taxon>
        <taxon>Fungi incertae sedis</taxon>
        <taxon>Blastocladiomycota</taxon>
        <taxon>Blastocladiomycetes</taxon>
        <taxon>Blastocladiales</taxon>
        <taxon>Catenariaceae</taxon>
        <taxon>Catenaria</taxon>
    </lineage>
</organism>
<feature type="domain" description="G-protein coupled receptors family 3 profile" evidence="6">
    <location>
        <begin position="4"/>
        <end position="173"/>
    </location>
</feature>
<keyword evidence="3 5" id="KW-1133">Transmembrane helix</keyword>
<evidence type="ECO:0000256" key="5">
    <source>
        <dbReference type="SAM" id="Phobius"/>
    </source>
</evidence>